<comment type="caution">
    <text evidence="7">The sequence shown here is derived from an EMBL/GenBank/DDBJ whole genome shotgun (WGS) entry which is preliminary data.</text>
</comment>
<feature type="transmembrane region" description="Helical" evidence="6">
    <location>
        <begin position="33"/>
        <end position="56"/>
    </location>
</feature>
<keyword evidence="3 6" id="KW-0812">Transmembrane</keyword>
<sequence length="131" mass="14076">MFVNSGFPFIPINDESSGTYPTLSGRLADRYKWRFPFVAAPVSLLAISISILFGLGGKAKGNVGPLHFAIMLAQIGTYPILPCVGAWTGNDLTPSWKRSFALAWMLAAGNFGSLVGTNIFIDKEALKYSTG</sequence>
<evidence type="ECO:0000256" key="4">
    <source>
        <dbReference type="ARBA" id="ARBA00022989"/>
    </source>
</evidence>
<feature type="transmembrane region" description="Helical" evidence="6">
    <location>
        <begin position="68"/>
        <end position="89"/>
    </location>
</feature>
<evidence type="ECO:0000256" key="1">
    <source>
        <dbReference type="ARBA" id="ARBA00004141"/>
    </source>
</evidence>
<organism evidence="7 8">
    <name type="scientific">Elsinoe australis</name>
    <dbReference type="NCBI Taxonomy" id="40998"/>
    <lineage>
        <taxon>Eukaryota</taxon>
        <taxon>Fungi</taxon>
        <taxon>Dikarya</taxon>
        <taxon>Ascomycota</taxon>
        <taxon>Pezizomycotina</taxon>
        <taxon>Dothideomycetes</taxon>
        <taxon>Dothideomycetidae</taxon>
        <taxon>Myriangiales</taxon>
        <taxon>Elsinoaceae</taxon>
        <taxon>Elsinoe</taxon>
    </lineage>
</organism>
<dbReference type="GO" id="GO:0016020">
    <property type="term" value="C:membrane"/>
    <property type="evidence" value="ECO:0007669"/>
    <property type="project" value="UniProtKB-SubCell"/>
</dbReference>
<reference evidence="7 8" key="1">
    <citation type="submission" date="2017-05" db="EMBL/GenBank/DDBJ databases">
        <title>Draft genome sequence of Elsinoe australis.</title>
        <authorList>
            <person name="Cheng Q."/>
        </authorList>
    </citation>
    <scope>NUCLEOTIDE SEQUENCE [LARGE SCALE GENOMIC DNA]</scope>
    <source>
        <strain evidence="7 8">NL1</strain>
    </source>
</reference>
<keyword evidence="8" id="KW-1185">Reference proteome</keyword>
<evidence type="ECO:0000313" key="8">
    <source>
        <dbReference type="Proteomes" id="UP000243723"/>
    </source>
</evidence>
<protein>
    <submittedName>
        <fullName evidence="7">High-affinity nicotinic acid transporter</fullName>
    </submittedName>
</protein>
<name>A0A2P8AIH3_9PEZI</name>
<evidence type="ECO:0000313" key="7">
    <source>
        <dbReference type="EMBL" id="PSK60280.1"/>
    </source>
</evidence>
<gene>
    <name evidence="7" type="ORF">B9Z65_1178</name>
</gene>
<dbReference type="Proteomes" id="UP000243723">
    <property type="component" value="Unassembled WGS sequence"/>
</dbReference>
<dbReference type="SUPFAM" id="SSF103473">
    <property type="entry name" value="MFS general substrate transporter"/>
    <property type="match status" value="1"/>
</dbReference>
<dbReference type="EMBL" id="NHZQ01000003">
    <property type="protein sequence ID" value="PSK60280.1"/>
    <property type="molecule type" value="Genomic_DNA"/>
</dbReference>
<keyword evidence="4 6" id="KW-1133">Transmembrane helix</keyword>
<evidence type="ECO:0000256" key="5">
    <source>
        <dbReference type="ARBA" id="ARBA00023136"/>
    </source>
</evidence>
<dbReference type="PANTHER" id="PTHR43791">
    <property type="entry name" value="PERMEASE-RELATED"/>
    <property type="match status" value="1"/>
</dbReference>
<dbReference type="AlphaFoldDB" id="A0A2P8AIH3"/>
<evidence type="ECO:0000256" key="3">
    <source>
        <dbReference type="ARBA" id="ARBA00022692"/>
    </source>
</evidence>
<feature type="transmembrane region" description="Helical" evidence="6">
    <location>
        <begin position="101"/>
        <end position="121"/>
    </location>
</feature>
<evidence type="ECO:0000256" key="6">
    <source>
        <dbReference type="SAM" id="Phobius"/>
    </source>
</evidence>
<keyword evidence="5 6" id="KW-0472">Membrane</keyword>
<proteinExistence type="predicted"/>
<keyword evidence="2" id="KW-0813">Transport</keyword>
<dbReference type="OrthoDB" id="2962993at2759"/>
<dbReference type="GO" id="GO:0022857">
    <property type="term" value="F:transmembrane transporter activity"/>
    <property type="evidence" value="ECO:0007669"/>
    <property type="project" value="TreeGrafter"/>
</dbReference>
<dbReference type="Gene3D" id="1.20.1250.20">
    <property type="entry name" value="MFS general substrate transporter like domains"/>
    <property type="match status" value="1"/>
</dbReference>
<accession>A0A2P8AIH3</accession>
<evidence type="ECO:0000256" key="2">
    <source>
        <dbReference type="ARBA" id="ARBA00022448"/>
    </source>
</evidence>
<dbReference type="PANTHER" id="PTHR43791:SF54">
    <property type="entry name" value="MAJOR FACILITATOR SUPERFAMILY (MFS) PROFILE DOMAIN-CONTAINING PROTEIN-RELATED"/>
    <property type="match status" value="1"/>
</dbReference>
<comment type="subcellular location">
    <subcellularLocation>
        <location evidence="1">Membrane</location>
        <topology evidence="1">Multi-pass membrane protein</topology>
    </subcellularLocation>
</comment>
<dbReference type="InterPro" id="IPR036259">
    <property type="entry name" value="MFS_trans_sf"/>
</dbReference>